<dbReference type="Proteomes" id="UP000241093">
    <property type="component" value="Unassembled WGS sequence"/>
</dbReference>
<feature type="transmembrane region" description="Helical" evidence="9">
    <location>
        <begin position="752"/>
        <end position="774"/>
    </location>
</feature>
<feature type="transmembrane region" description="Helical" evidence="9">
    <location>
        <begin position="708"/>
        <end position="731"/>
    </location>
</feature>
<evidence type="ECO:0000256" key="8">
    <source>
        <dbReference type="ARBA" id="ARBA00023136"/>
    </source>
</evidence>
<comment type="similarity">
    <text evidence="2">Belongs to the binding-protein-dependent transport system permease family. MalFG subfamily.</text>
</comment>
<dbReference type="AlphaFoldDB" id="A0A2T4I9F1"/>
<feature type="transmembrane region" description="Helical" evidence="9">
    <location>
        <begin position="563"/>
        <end position="583"/>
    </location>
</feature>
<keyword evidence="4" id="KW-1003">Cell membrane</keyword>
<organism evidence="11 12">
    <name type="scientific">Mycoplasma leachii 06049</name>
    <dbReference type="NCBI Taxonomy" id="1188244"/>
    <lineage>
        <taxon>Bacteria</taxon>
        <taxon>Bacillati</taxon>
        <taxon>Mycoplasmatota</taxon>
        <taxon>Mollicutes</taxon>
        <taxon>Mycoplasmataceae</taxon>
        <taxon>Mycoplasma</taxon>
    </lineage>
</organism>
<keyword evidence="3 9" id="KW-0813">Transport</keyword>
<evidence type="ECO:0000256" key="3">
    <source>
        <dbReference type="ARBA" id="ARBA00022448"/>
    </source>
</evidence>
<dbReference type="GO" id="GO:0005886">
    <property type="term" value="C:plasma membrane"/>
    <property type="evidence" value="ECO:0007669"/>
    <property type="project" value="UniProtKB-SubCell"/>
</dbReference>
<feature type="transmembrane region" description="Helical" evidence="9">
    <location>
        <begin position="633"/>
        <end position="662"/>
    </location>
</feature>
<dbReference type="InterPro" id="IPR000515">
    <property type="entry name" value="MetI-like"/>
</dbReference>
<evidence type="ECO:0000256" key="9">
    <source>
        <dbReference type="RuleBase" id="RU363032"/>
    </source>
</evidence>
<reference evidence="11 12" key="1">
    <citation type="submission" date="2015-04" db="EMBL/GenBank/DDBJ databases">
        <title>Genome sequence of Mycoplasma leachii strain 06049.</title>
        <authorList>
            <person name="Sirand-Pugnet P."/>
            <person name="Breton M."/>
            <person name="Dordet-Frisoni E."/>
            <person name="Baranowski E."/>
            <person name="Barre A."/>
            <person name="Couture C."/>
            <person name="Dupuy V."/>
            <person name="Gaurivaud P."/>
            <person name="Jacob D."/>
            <person name="Lemaitre C."/>
            <person name="Manso-Silvan L."/>
            <person name="Nikolski M."/>
            <person name="Nouvel L.-X."/>
            <person name="Poumarat F."/>
            <person name="Tardy F."/>
            <person name="Thebault P."/>
            <person name="Theil S."/>
            <person name="Citti C."/>
            <person name="Thiaucourt F."/>
            <person name="Blanchard A."/>
        </authorList>
    </citation>
    <scope>NUCLEOTIDE SEQUENCE [LARGE SCALE GENOMIC DNA]</scope>
    <source>
        <strain evidence="11 12">06049</strain>
    </source>
</reference>
<comment type="subcellular location">
    <subcellularLocation>
        <location evidence="1 9">Cell membrane</location>
        <topology evidence="1 9">Multi-pass membrane protein</topology>
    </subcellularLocation>
</comment>
<dbReference type="EMBL" id="LAUU01000010">
    <property type="protein sequence ID" value="PTD31119.1"/>
    <property type="molecule type" value="Genomic_DNA"/>
</dbReference>
<proteinExistence type="inferred from homology"/>
<evidence type="ECO:0000256" key="4">
    <source>
        <dbReference type="ARBA" id="ARBA00022475"/>
    </source>
</evidence>
<gene>
    <name evidence="11" type="primary">malG</name>
    <name evidence="11" type="ORF">MLEAa_7320</name>
</gene>
<keyword evidence="8 9" id="KW-0472">Membrane</keyword>
<comment type="caution">
    <text evidence="11">The sequence shown here is derived from an EMBL/GenBank/DDBJ whole genome shotgun (WGS) entry which is preliminary data.</text>
</comment>
<dbReference type="Gene3D" id="1.10.3720.10">
    <property type="entry name" value="MetI-like"/>
    <property type="match status" value="1"/>
</dbReference>
<accession>A0A2T4I9F1</accession>
<evidence type="ECO:0000313" key="11">
    <source>
        <dbReference type="EMBL" id="PTD31119.1"/>
    </source>
</evidence>
<keyword evidence="6 9" id="KW-0812">Transmembrane</keyword>
<feature type="transmembrane region" description="Helical" evidence="9">
    <location>
        <begin position="809"/>
        <end position="832"/>
    </location>
</feature>
<evidence type="ECO:0000256" key="2">
    <source>
        <dbReference type="ARBA" id="ARBA00009047"/>
    </source>
</evidence>
<feature type="transmembrane region" description="Helical" evidence="9">
    <location>
        <begin position="674"/>
        <end position="696"/>
    </location>
</feature>
<evidence type="ECO:0000256" key="5">
    <source>
        <dbReference type="ARBA" id="ARBA00022597"/>
    </source>
</evidence>
<name>A0A2T4I9F1_9MOLU</name>
<dbReference type="PANTHER" id="PTHR32243:SF50">
    <property type="entry name" value="MALTOSE_MALTODEXTRIN TRANSPORT SYSTEM PERMEASE PROTEIN MALG"/>
    <property type="match status" value="1"/>
</dbReference>
<evidence type="ECO:0000256" key="6">
    <source>
        <dbReference type="ARBA" id="ARBA00022692"/>
    </source>
</evidence>
<feature type="domain" description="ABC transmembrane type-1" evidence="10">
    <location>
        <begin position="637"/>
        <end position="832"/>
    </location>
</feature>
<protein>
    <submittedName>
        <fullName evidence="11">Maltose ABC transporter permease</fullName>
    </submittedName>
</protein>
<dbReference type="PROSITE" id="PS50928">
    <property type="entry name" value="ABC_TM1"/>
    <property type="match status" value="1"/>
</dbReference>
<dbReference type="Pfam" id="PF00528">
    <property type="entry name" value="BPD_transp_1"/>
    <property type="match status" value="1"/>
</dbReference>
<dbReference type="RefSeq" id="WP_107670130.1">
    <property type="nucleotide sequence ID" value="NZ_LAUU01000010.1"/>
</dbReference>
<evidence type="ECO:0000256" key="7">
    <source>
        <dbReference type="ARBA" id="ARBA00022989"/>
    </source>
</evidence>
<keyword evidence="5" id="KW-0762">Sugar transport</keyword>
<evidence type="ECO:0000256" key="1">
    <source>
        <dbReference type="ARBA" id="ARBA00004651"/>
    </source>
</evidence>
<dbReference type="GO" id="GO:0015423">
    <property type="term" value="F:ABC-type maltose transporter activity"/>
    <property type="evidence" value="ECO:0007669"/>
    <property type="project" value="TreeGrafter"/>
</dbReference>
<dbReference type="PANTHER" id="PTHR32243">
    <property type="entry name" value="MALTOSE TRANSPORT SYSTEM PERMEASE-RELATED"/>
    <property type="match status" value="1"/>
</dbReference>
<feature type="transmembrane region" description="Helical" evidence="9">
    <location>
        <begin position="373"/>
        <end position="391"/>
    </location>
</feature>
<evidence type="ECO:0000259" key="10">
    <source>
        <dbReference type="PROSITE" id="PS50928"/>
    </source>
</evidence>
<sequence>MKTEVKQNADQKALVFSSLLKPVEKYDFSNFKKSNNWNIIKTKLLEDEAIKSTNKIKDYQLFIKSNYIVGNIVDIYKKFTTDSKLIEGLLLLLVANSFSTFNDKNNFNISTANKTMNQIIENKYVEKEIINEINVYEKQRSLKDFDHFDFKNLELYEFLNSWKKIDAIIVTYFKKINLEKLGKILASEFLLTYETHKEAMDFVSLNIIQHEHLSEDYAFNKINDLLEQAFNELVNNNVENITIQETIILALKKSLTYQVDTHKKSWWEKLVENRKSKEKFRLYCSEEINERIAKELRLLTNPKVLDKSETKKEEHNEKFVHYNTLKINNKSYKIDAESLKFAKLIFKEKDLIDFQASLSETYFRSKHLNFNKYYNHLYIIKLSSLAYLYALKNKDTKINFNKAKELFELLILKTAYEISESFAKKIEKIILSQEQLENEFFKKTKIDQLDRYKNWSKVVAINTAVYKELNLNTKIIQSATIYEILKNEIFVWESIKKSDSLLSKDLVSYNEISQYQNELIFIIEQELKKEKNNAYVKYVRFLTETFGKLYLSDKPPLSIYGKIGLAFIYLVLIAWALIIIVPITQVVLQAFNWYSANASTSTAGKLGTLGRFDFKRFAFSFANFSYLFERTFFGYWLLNSLVIATITMIFMVLITAMVGYAFSRFRFKGKRISLMTVMLIQMIPTVSSFIVFYVMFQLLQETVHITGQIMLILIYVGGGIPGNVFVLKGYLDNISTDIDDAAKIDGCSIWQVFTKIIFPLAKPMLSVIALWSFIGPFGDVLLPQLLLDNQRDWTMATGLNSLLNRSGEIAQGAFAAGSLLVAVPISTLFIMLQGNITGGLSGGVKG</sequence>
<keyword evidence="7 9" id="KW-1133">Transmembrane helix</keyword>
<dbReference type="InterPro" id="IPR050901">
    <property type="entry name" value="BP-dep_ABC_trans_perm"/>
</dbReference>
<dbReference type="SUPFAM" id="SSF161098">
    <property type="entry name" value="MetI-like"/>
    <property type="match status" value="1"/>
</dbReference>
<evidence type="ECO:0000313" key="12">
    <source>
        <dbReference type="Proteomes" id="UP000241093"/>
    </source>
</evidence>
<dbReference type="CDD" id="cd06261">
    <property type="entry name" value="TM_PBP2"/>
    <property type="match status" value="1"/>
</dbReference>
<dbReference type="GO" id="GO:0042956">
    <property type="term" value="P:maltodextrin transmembrane transport"/>
    <property type="evidence" value="ECO:0007669"/>
    <property type="project" value="TreeGrafter"/>
</dbReference>
<dbReference type="InterPro" id="IPR035906">
    <property type="entry name" value="MetI-like_sf"/>
</dbReference>